<feature type="compositionally biased region" description="Low complexity" evidence="1">
    <location>
        <begin position="17"/>
        <end position="28"/>
    </location>
</feature>
<proteinExistence type="predicted"/>
<feature type="compositionally biased region" description="Polar residues" evidence="1">
    <location>
        <begin position="30"/>
        <end position="39"/>
    </location>
</feature>
<feature type="region of interest" description="Disordered" evidence="1">
    <location>
        <begin position="1"/>
        <end position="138"/>
    </location>
</feature>
<feature type="compositionally biased region" description="Acidic residues" evidence="1">
    <location>
        <begin position="96"/>
        <end position="114"/>
    </location>
</feature>
<dbReference type="Gene3D" id="1.25.40.10">
    <property type="entry name" value="Tetratricopeptide repeat domain"/>
    <property type="match status" value="3"/>
</dbReference>
<gene>
    <name evidence="2" type="ORF">IF1G_10826</name>
</gene>
<reference evidence="2 3" key="1">
    <citation type="journal article" date="2019" name="Appl. Microbiol. Biotechnol.">
        <title>Genome sequence of Isaria javanica and comparative genome analysis insights into family S53 peptidase evolution in fungal entomopathogens.</title>
        <authorList>
            <person name="Lin R."/>
            <person name="Zhang X."/>
            <person name="Xin B."/>
            <person name="Zou M."/>
            <person name="Gao Y."/>
            <person name="Qin F."/>
            <person name="Hu Q."/>
            <person name="Xie B."/>
            <person name="Cheng X."/>
        </authorList>
    </citation>
    <scope>NUCLEOTIDE SEQUENCE [LARGE SCALE GENOMIC DNA]</scope>
    <source>
        <strain evidence="2 3">IJ1G</strain>
    </source>
</reference>
<feature type="compositionally biased region" description="Acidic residues" evidence="1">
    <location>
        <begin position="43"/>
        <end position="52"/>
    </location>
</feature>
<dbReference type="STRING" id="43265.A0A545UM24"/>
<dbReference type="PANTHER" id="PTHR46082">
    <property type="entry name" value="ATP/GTP-BINDING PROTEIN-RELATED"/>
    <property type="match status" value="1"/>
</dbReference>
<feature type="compositionally biased region" description="Acidic residues" evidence="1">
    <location>
        <begin position="72"/>
        <end position="90"/>
    </location>
</feature>
<feature type="compositionally biased region" description="Basic and acidic residues" evidence="1">
    <location>
        <begin position="115"/>
        <end position="126"/>
    </location>
</feature>
<comment type="caution">
    <text evidence="2">The sequence shown here is derived from an EMBL/GenBank/DDBJ whole genome shotgun (WGS) entry which is preliminary data.</text>
</comment>
<dbReference type="EMBL" id="SPUK01000026">
    <property type="protein sequence ID" value="TQV90503.1"/>
    <property type="molecule type" value="Genomic_DNA"/>
</dbReference>
<dbReference type="Pfam" id="PF13424">
    <property type="entry name" value="TPR_12"/>
    <property type="match status" value="2"/>
</dbReference>
<dbReference type="Proteomes" id="UP000315783">
    <property type="component" value="Unassembled WGS sequence"/>
</dbReference>
<evidence type="ECO:0000313" key="3">
    <source>
        <dbReference type="Proteomes" id="UP000315783"/>
    </source>
</evidence>
<feature type="compositionally biased region" description="Polar residues" evidence="1">
    <location>
        <begin position="127"/>
        <end position="137"/>
    </location>
</feature>
<accession>A0A545UM24</accession>
<sequence length="639" mass="70299">MRRRTHHGGTVKEFLLAADAGGDTNDNASRVGNSSTEIMTDSDGGDSLDDDEARSAPSDSTGSLVELVVPDWDMEDSEEWEAVEDDDDGDGSGMDEVGEVGEVEEEAEVEEEGASENRDDNDEGSRNSKGSQCTCSSDVPGVTGGCSPLIGCAHGTVSCLEILISPLQQLAREAGQHGALHYHPRHRCCRRRGSRATWVPPRLRRASGPLVQRNTDFDASPLSPNWRRGTPLTPISLLESNRQAAQASAVRVEAIEEFDEADRTDYKLFRRLVHDQLAICREQRNEAAIDEFHCTFIGKLRRIFGHRHWKTITAMHDYGRLLSDEKRYAQAEALYETLVHEADQDRGPDSVALLCIFNALGTVYAKRQKLKVAETIFVRAMAGFEELSGAKDVRTLTAAFNLGGVYQNRGKLSHAIRMYHTAAYGFKDVMGTSYETTIRAFTQLAALCSARRALPAAEKAYTLALQGLEETAKQDSVDALILKLDLGVLYRDAGRLEDAETLIGDAWHGTVYARQGRIAEAETSFADAAREFAACEEEYSAMSFAAYFGLGNLLRVQRRLAEAEAMYRQAWDGARSVGGPQHATSCTVADALGSLCEEQGKYEEAEEIYKQSLAPGESCLDRRTSFVLRVNFDKMAGYV</sequence>
<name>A0A545UM24_9HYPO</name>
<dbReference type="PANTHER" id="PTHR46082:SF6">
    <property type="entry name" value="AAA+ ATPASE DOMAIN-CONTAINING PROTEIN-RELATED"/>
    <property type="match status" value="1"/>
</dbReference>
<evidence type="ECO:0000313" key="2">
    <source>
        <dbReference type="EMBL" id="TQV90503.1"/>
    </source>
</evidence>
<organism evidence="2 3">
    <name type="scientific">Cordyceps javanica</name>
    <dbReference type="NCBI Taxonomy" id="43265"/>
    <lineage>
        <taxon>Eukaryota</taxon>
        <taxon>Fungi</taxon>
        <taxon>Dikarya</taxon>
        <taxon>Ascomycota</taxon>
        <taxon>Pezizomycotina</taxon>
        <taxon>Sordariomycetes</taxon>
        <taxon>Hypocreomycetidae</taxon>
        <taxon>Hypocreales</taxon>
        <taxon>Cordycipitaceae</taxon>
        <taxon>Cordyceps</taxon>
    </lineage>
</organism>
<dbReference type="InterPro" id="IPR053137">
    <property type="entry name" value="NLR-like"/>
</dbReference>
<keyword evidence="3" id="KW-1185">Reference proteome</keyword>
<evidence type="ECO:0000256" key="1">
    <source>
        <dbReference type="SAM" id="MobiDB-lite"/>
    </source>
</evidence>
<protein>
    <submittedName>
        <fullName evidence="2">TPR repeat protein</fullName>
    </submittedName>
</protein>
<dbReference type="AlphaFoldDB" id="A0A545UM24"/>
<dbReference type="SUPFAM" id="SSF48452">
    <property type="entry name" value="TPR-like"/>
    <property type="match status" value="2"/>
</dbReference>
<dbReference type="InterPro" id="IPR011990">
    <property type="entry name" value="TPR-like_helical_dom_sf"/>
</dbReference>